<evidence type="ECO:0000256" key="1">
    <source>
        <dbReference type="SAM" id="MobiDB-lite"/>
    </source>
</evidence>
<evidence type="ECO:0000313" key="3">
    <source>
        <dbReference type="Proteomes" id="UP001189429"/>
    </source>
</evidence>
<feature type="compositionally biased region" description="Basic and acidic residues" evidence="1">
    <location>
        <begin position="18"/>
        <end position="33"/>
    </location>
</feature>
<protein>
    <submittedName>
        <fullName evidence="2">Uncharacterized protein</fullName>
    </submittedName>
</protein>
<feature type="non-terminal residue" evidence="2">
    <location>
        <position position="1"/>
    </location>
</feature>
<sequence length="123" mass="13116">EWTWGGAPLRGLAANKTKTVEESASGKDPRDTPRTMTKMRCPAGQPEEYGVRNGLPCWLDSDCCSAACIVNLCAQQLDVGEVEANAPDTYTPGEPGSEGAQCRIDSDCQSGRCQLYLCSAPVT</sequence>
<comment type="caution">
    <text evidence="2">The sequence shown here is derived from an EMBL/GenBank/DDBJ whole genome shotgun (WGS) entry which is preliminary data.</text>
</comment>
<dbReference type="Proteomes" id="UP001189429">
    <property type="component" value="Unassembled WGS sequence"/>
</dbReference>
<organism evidence="2 3">
    <name type="scientific">Prorocentrum cordatum</name>
    <dbReference type="NCBI Taxonomy" id="2364126"/>
    <lineage>
        <taxon>Eukaryota</taxon>
        <taxon>Sar</taxon>
        <taxon>Alveolata</taxon>
        <taxon>Dinophyceae</taxon>
        <taxon>Prorocentrales</taxon>
        <taxon>Prorocentraceae</taxon>
        <taxon>Prorocentrum</taxon>
    </lineage>
</organism>
<feature type="region of interest" description="Disordered" evidence="1">
    <location>
        <begin position="1"/>
        <end position="43"/>
    </location>
</feature>
<accession>A0ABN9Y3W0</accession>
<dbReference type="EMBL" id="CAUYUJ010021819">
    <property type="protein sequence ID" value="CAK0907195.1"/>
    <property type="molecule type" value="Genomic_DNA"/>
</dbReference>
<proteinExistence type="predicted"/>
<gene>
    <name evidence="2" type="ORF">PCOR1329_LOCUS82293</name>
</gene>
<name>A0ABN9Y3W0_9DINO</name>
<reference evidence="2" key="1">
    <citation type="submission" date="2023-10" db="EMBL/GenBank/DDBJ databases">
        <authorList>
            <person name="Chen Y."/>
            <person name="Shah S."/>
            <person name="Dougan E. K."/>
            <person name="Thang M."/>
            <person name="Chan C."/>
        </authorList>
    </citation>
    <scope>NUCLEOTIDE SEQUENCE [LARGE SCALE GENOMIC DNA]</scope>
</reference>
<evidence type="ECO:0000313" key="2">
    <source>
        <dbReference type="EMBL" id="CAK0907195.1"/>
    </source>
</evidence>
<keyword evidence="3" id="KW-1185">Reference proteome</keyword>